<comment type="caution">
    <text evidence="7">The sequence shown here is derived from an EMBL/GenBank/DDBJ whole genome shotgun (WGS) entry which is preliminary data.</text>
</comment>
<feature type="domain" description="Poly-beta-hydroxybutyrate polymerase N-terminal" evidence="6">
    <location>
        <begin position="102"/>
        <end position="273"/>
    </location>
</feature>
<evidence type="ECO:0000313" key="8">
    <source>
        <dbReference type="Proteomes" id="UP000297737"/>
    </source>
</evidence>
<reference evidence="7 8" key="1">
    <citation type="submission" date="2019-02" db="EMBL/GenBank/DDBJ databases">
        <title>Polymorphobacter sp. isolated from the lake at the Tibet of China.</title>
        <authorList>
            <person name="Li A."/>
        </authorList>
    </citation>
    <scope>NUCLEOTIDE SEQUENCE [LARGE SCALE GENOMIC DNA]</scope>
    <source>
        <strain evidence="7 8">DJ1R-1</strain>
    </source>
</reference>
<dbReference type="PANTHER" id="PTHR36837:SF5">
    <property type="entry name" value="POLY-3-HYDROXYBUTYRATE SYNTHASE"/>
    <property type="match status" value="1"/>
</dbReference>
<dbReference type="OrthoDB" id="7208816at2"/>
<keyword evidence="8" id="KW-1185">Reference proteome</keyword>
<evidence type="ECO:0000313" key="7">
    <source>
        <dbReference type="EMBL" id="TFU05826.1"/>
    </source>
</evidence>
<evidence type="ECO:0000259" key="5">
    <source>
        <dbReference type="Pfam" id="PF00561"/>
    </source>
</evidence>
<dbReference type="InterPro" id="IPR000073">
    <property type="entry name" value="AB_hydrolase_1"/>
</dbReference>
<evidence type="ECO:0000256" key="3">
    <source>
        <dbReference type="ARBA" id="ARBA00022679"/>
    </source>
</evidence>
<feature type="domain" description="AB hydrolase-1" evidence="5">
    <location>
        <begin position="277"/>
        <end position="518"/>
    </location>
</feature>
<evidence type="ECO:0000256" key="2">
    <source>
        <dbReference type="ARBA" id="ARBA00022490"/>
    </source>
</evidence>
<dbReference type="RefSeq" id="WP_135244551.1">
    <property type="nucleotide sequence ID" value="NZ_SIHO01000001.1"/>
</dbReference>
<dbReference type="GO" id="GO:0042619">
    <property type="term" value="P:poly-hydroxybutyrate biosynthetic process"/>
    <property type="evidence" value="ECO:0007669"/>
    <property type="project" value="InterPro"/>
</dbReference>
<dbReference type="GO" id="GO:0005737">
    <property type="term" value="C:cytoplasm"/>
    <property type="evidence" value="ECO:0007669"/>
    <property type="project" value="UniProtKB-SubCell"/>
</dbReference>
<dbReference type="NCBIfam" id="TIGR01838">
    <property type="entry name" value="PHA_synth_I"/>
    <property type="match status" value="1"/>
</dbReference>
<keyword evidence="2" id="KW-0963">Cytoplasm</keyword>
<evidence type="ECO:0000256" key="1">
    <source>
        <dbReference type="ARBA" id="ARBA00004496"/>
    </source>
</evidence>
<name>A0A4Y9EQF3_9SPHN</name>
<dbReference type="InterPro" id="IPR051321">
    <property type="entry name" value="PHA/PHB_synthase"/>
</dbReference>
<dbReference type="Proteomes" id="UP000297737">
    <property type="component" value="Unassembled WGS sequence"/>
</dbReference>
<dbReference type="PANTHER" id="PTHR36837">
    <property type="entry name" value="POLY(3-HYDROXYALKANOATE) POLYMERASE SUBUNIT PHAC"/>
    <property type="match status" value="1"/>
</dbReference>
<sequence length="588" mass="64418">MTATDPAEPTLPAPAETLQRWGQLLGESQKLMMAFMAREASKPPANPYPGGLFEGWAEIAGALAKNPAKFVELQTKYWTDTAKLWQAFATGHAEDSPAAAIKDKRFAAEDWSKLPVFDFLRQSYLLTSNYILSGTAGLAADTELDEEVKAKLLFHTKQFVDALSPSNYLLTNPQVLKATTESGGANLVKGLEHMLDDIKAGRMKLTDEDAFEVGRNVAITPGKVVFQNRLFQLIQYSPTTAQVFEIPLLIFPPWINKYYILDLTAEKSFIRWAVAQGLTVFVVSWKNADASLADATLDTYVGEGQMTAISKVLDITGAPATHTIGYCVAGTTLAATLAYLKATGADATVRTATFFTAQVDFEHAGDLKVFVDEENLEKIEAAAAETGFTDGRTMATTFNLLRSNDLIWNYVVNNYLLGKDYFPFDLLYWNSDATNVPAKWHLTYLKDLYRDNLLAKPGGISVAGVPIDIDTVTTPSYIQAGKEDHIAPAKSVYEITRHFSGPMRFLLAGSGHIAGVVNPPAAMKYNHWTNEKLPATLEGFVAGATEHKGSWWPDWIAWLAPQSGGKVAARVPVNVIEDAPGSYVKERI</sequence>
<evidence type="ECO:0000259" key="6">
    <source>
        <dbReference type="Pfam" id="PF07167"/>
    </source>
</evidence>
<dbReference type="AlphaFoldDB" id="A0A4Y9EQF3"/>
<dbReference type="InterPro" id="IPR010941">
    <property type="entry name" value="PhaC_N"/>
</dbReference>
<keyword evidence="3" id="KW-0808">Transferase</keyword>
<dbReference type="SUPFAM" id="SSF53474">
    <property type="entry name" value="alpha/beta-Hydrolases"/>
    <property type="match status" value="1"/>
</dbReference>
<dbReference type="EMBL" id="SIHO01000001">
    <property type="protein sequence ID" value="TFU05826.1"/>
    <property type="molecule type" value="Genomic_DNA"/>
</dbReference>
<dbReference type="InterPro" id="IPR010963">
    <property type="entry name" value="PHA_synth_I"/>
</dbReference>
<dbReference type="Pfam" id="PF07167">
    <property type="entry name" value="PhaC_N"/>
    <property type="match status" value="1"/>
</dbReference>
<proteinExistence type="predicted"/>
<gene>
    <name evidence="7" type="primary">phaC</name>
    <name evidence="7" type="ORF">EUV02_02035</name>
</gene>
<dbReference type="InterPro" id="IPR029058">
    <property type="entry name" value="AB_hydrolase_fold"/>
</dbReference>
<comment type="subcellular location">
    <subcellularLocation>
        <location evidence="1">Cytoplasm</location>
    </subcellularLocation>
</comment>
<keyword evidence="4" id="KW-0012">Acyltransferase</keyword>
<dbReference type="Pfam" id="PF00561">
    <property type="entry name" value="Abhydrolase_1"/>
    <property type="match status" value="1"/>
</dbReference>
<protein>
    <submittedName>
        <fullName evidence="7">Class I poly(R)-hydroxyalkanoic acid synthase</fullName>
    </submittedName>
</protein>
<evidence type="ECO:0000256" key="4">
    <source>
        <dbReference type="ARBA" id="ARBA00023315"/>
    </source>
</evidence>
<accession>A0A4Y9EQF3</accession>
<dbReference type="GO" id="GO:0016746">
    <property type="term" value="F:acyltransferase activity"/>
    <property type="evidence" value="ECO:0007669"/>
    <property type="project" value="UniProtKB-KW"/>
</dbReference>
<organism evidence="7 8">
    <name type="scientific">Glacieibacterium arshaanense</name>
    <dbReference type="NCBI Taxonomy" id="2511025"/>
    <lineage>
        <taxon>Bacteria</taxon>
        <taxon>Pseudomonadati</taxon>
        <taxon>Pseudomonadota</taxon>
        <taxon>Alphaproteobacteria</taxon>
        <taxon>Sphingomonadales</taxon>
        <taxon>Sphingosinicellaceae</taxon>
        <taxon>Glacieibacterium</taxon>
    </lineage>
</organism>